<feature type="domain" description="AMP-dependent synthetase/ligase" evidence="1">
    <location>
        <begin position="47"/>
        <end position="427"/>
    </location>
</feature>
<dbReference type="Gene3D" id="3.40.50.12780">
    <property type="entry name" value="N-terminal domain of ligase-like"/>
    <property type="match status" value="1"/>
</dbReference>
<dbReference type="OrthoDB" id="9803968at2"/>
<dbReference type="PROSITE" id="PS00455">
    <property type="entry name" value="AMP_BINDING"/>
    <property type="match status" value="1"/>
</dbReference>
<dbReference type="GO" id="GO:0016405">
    <property type="term" value="F:CoA-ligase activity"/>
    <property type="evidence" value="ECO:0007669"/>
    <property type="project" value="TreeGrafter"/>
</dbReference>
<sequence>MADNAVQDAKLWTPVVNWEKRPNGEVLVWREDPLGAYPDKLNARLVHWATIAPDRVWMADREGTGAWATVTYSQALDRIRRIGQFLLDLGLSAENPLVILSENSIPHALMALGAQHVGIPSAAIAPAYTTNPSGLGKLSDIARQITPGMVFAEDAGPFLEGATAAFGADIPFAAVRNLPPTRPASFLFQDILKTEPTAVVDEAFDRVGPDTVAKFLFTSGTTGSPKAVIQTQRMLCSNQEMIADCYGYFRDEPPILVDWAPWNHTAAGNKCFNIAIYNGGTYYIDRGKPAPGLIGQTVANLQEVSPTWYFNVPAGFEMLIQAMREDRALRENFFKDLKLLMYAGAGMAQHTWDALLELSEMATGRRIPLCTGIGSTETAPFALFCTDPQDKPGNIGIPAQGVTMKLVPADERYELRLKGPNVTPGYWRNETLTAEAFDDEGFYRIGDAVKFVEADDPRRGFYFDGRTAENFKLQTGTWVAVGVLRAQLVNQFGGLIRDAVITGESRAELGALAVPFMPALRGLVDGEADLDDEAVIAHPKVRAAIAARLLEHQRQSSGSATRVMRLLLMTEPLRFEKGEVTDKGSINQRAVLAHRGELVEALYADAPGVIQVDKELAA</sequence>
<dbReference type="AlphaFoldDB" id="A0A922P4P3"/>
<evidence type="ECO:0000313" key="2">
    <source>
        <dbReference type="EMBL" id="KEQ10438.1"/>
    </source>
</evidence>
<dbReference type="InterPro" id="IPR000873">
    <property type="entry name" value="AMP-dep_synth/lig_dom"/>
</dbReference>
<gene>
    <name evidence="2" type="ORF">GV68_09150</name>
</gene>
<comment type="caution">
    <text evidence="2">The sequence shown here is derived from an EMBL/GenBank/DDBJ whole genome shotgun (WGS) entry which is preliminary data.</text>
</comment>
<dbReference type="CDD" id="cd05921">
    <property type="entry name" value="FCS"/>
    <property type="match status" value="1"/>
</dbReference>
<evidence type="ECO:0000313" key="3">
    <source>
        <dbReference type="Proteomes" id="UP000052167"/>
    </source>
</evidence>
<dbReference type="RefSeq" id="WP_037163931.1">
    <property type="nucleotide sequence ID" value="NZ_CAJXID010000008.1"/>
</dbReference>
<dbReference type="SUPFAM" id="SSF56801">
    <property type="entry name" value="Acetyl-CoA synthetase-like"/>
    <property type="match status" value="1"/>
</dbReference>
<dbReference type="PANTHER" id="PTHR24096">
    <property type="entry name" value="LONG-CHAIN-FATTY-ACID--COA LIGASE"/>
    <property type="match status" value="1"/>
</dbReference>
<reference evidence="2 3" key="1">
    <citation type="submission" date="2014-06" db="EMBL/GenBank/DDBJ databases">
        <title>Rhizobium pelagicum/R2-400B4.</title>
        <authorList>
            <person name="Kimes N.E."/>
            <person name="Lopez-Perez M."/>
        </authorList>
    </citation>
    <scope>NUCLEOTIDE SEQUENCE [LARGE SCALE GENOMIC DNA]</scope>
    <source>
        <strain evidence="2 3">R2-400B4</strain>
    </source>
</reference>
<proteinExistence type="predicted"/>
<dbReference type="Pfam" id="PF00501">
    <property type="entry name" value="AMP-binding"/>
    <property type="match status" value="1"/>
</dbReference>
<dbReference type="Proteomes" id="UP000052167">
    <property type="component" value="Unassembled WGS sequence"/>
</dbReference>
<keyword evidence="3" id="KW-1185">Reference proteome</keyword>
<dbReference type="EMBL" id="JOKJ01000002">
    <property type="protein sequence ID" value="KEQ10438.1"/>
    <property type="molecule type" value="Genomic_DNA"/>
</dbReference>
<dbReference type="PANTHER" id="PTHR24096:SF420">
    <property type="entry name" value="LONG-CHAIN-FATTY-ACID--COA LIGASE-RELATED"/>
    <property type="match status" value="1"/>
</dbReference>
<dbReference type="InterPro" id="IPR020845">
    <property type="entry name" value="AMP-binding_CS"/>
</dbReference>
<protein>
    <submittedName>
        <fullName evidence="2">Feruloyl-CoA synthase</fullName>
    </submittedName>
</protein>
<accession>A0A922P4P3</accession>
<name>A0A922P4P3_9HYPH</name>
<organism evidence="2 3">
    <name type="scientific">Pseudorhizobium pelagicum</name>
    <dbReference type="NCBI Taxonomy" id="1509405"/>
    <lineage>
        <taxon>Bacteria</taxon>
        <taxon>Pseudomonadati</taxon>
        <taxon>Pseudomonadota</taxon>
        <taxon>Alphaproteobacteria</taxon>
        <taxon>Hyphomicrobiales</taxon>
        <taxon>Rhizobiaceae</taxon>
        <taxon>Rhizobium/Agrobacterium group</taxon>
        <taxon>Pseudorhizobium</taxon>
    </lineage>
</organism>
<evidence type="ECO:0000259" key="1">
    <source>
        <dbReference type="Pfam" id="PF00501"/>
    </source>
</evidence>
<dbReference type="InterPro" id="IPR042099">
    <property type="entry name" value="ANL_N_sf"/>
</dbReference>